<dbReference type="InterPro" id="IPR012337">
    <property type="entry name" value="RNaseH-like_sf"/>
</dbReference>
<reference evidence="2 3" key="1">
    <citation type="submission" date="2023-10" db="EMBL/GenBank/DDBJ databases">
        <title>Chromosome-scale genome assembly provides insights into flower coloration mechanisms of Canna indica.</title>
        <authorList>
            <person name="Li C."/>
        </authorList>
    </citation>
    <scope>NUCLEOTIDE SEQUENCE [LARGE SCALE GENOMIC DNA]</scope>
    <source>
        <tissue evidence="2">Flower</tissue>
    </source>
</reference>
<dbReference type="GO" id="GO:0004523">
    <property type="term" value="F:RNA-DNA hybrid ribonuclease activity"/>
    <property type="evidence" value="ECO:0007669"/>
    <property type="project" value="InterPro"/>
</dbReference>
<dbReference type="Proteomes" id="UP001327560">
    <property type="component" value="Chromosome 3"/>
</dbReference>
<dbReference type="InterPro" id="IPR044730">
    <property type="entry name" value="RNase_H-like_dom_plant"/>
</dbReference>
<dbReference type="PANTHER" id="PTHR47074">
    <property type="entry name" value="BNAC02G40300D PROTEIN"/>
    <property type="match status" value="1"/>
</dbReference>
<evidence type="ECO:0000313" key="3">
    <source>
        <dbReference type="Proteomes" id="UP001327560"/>
    </source>
</evidence>
<sequence>MLNDTDKWQGMNQVEDQLLNVRSNYGTKVYCDAAWIEETNEAGFGFVVEDELKGLRLLGNGNCVSPSVVSAELNAVWMSLVKFRQMNIKHIKLFTDCKMVIDMINGDVKAPWFMKDQVRDVIKIGDEVQVVEWSHIRRENNQNAHWLAKHGLLGDNLQFKNTLGWTESDWPMVQGLKDRGFERSNDVLGVVRDVSDVFNCLDGSVRSRCGLEVNREYYCNEERVILMDDVSVFDHINKIHTSRGEHGST</sequence>
<evidence type="ECO:0000259" key="1">
    <source>
        <dbReference type="Pfam" id="PF13456"/>
    </source>
</evidence>
<accession>A0AAQ3K1L2</accession>
<dbReference type="PANTHER" id="PTHR47074:SF11">
    <property type="entry name" value="REVERSE TRANSCRIPTASE-LIKE PROTEIN"/>
    <property type="match status" value="1"/>
</dbReference>
<dbReference type="CDD" id="cd06222">
    <property type="entry name" value="RNase_H_like"/>
    <property type="match status" value="1"/>
</dbReference>
<keyword evidence="3" id="KW-1185">Reference proteome</keyword>
<dbReference type="Gene3D" id="3.30.420.10">
    <property type="entry name" value="Ribonuclease H-like superfamily/Ribonuclease H"/>
    <property type="match status" value="1"/>
</dbReference>
<dbReference type="GO" id="GO:0003676">
    <property type="term" value="F:nucleic acid binding"/>
    <property type="evidence" value="ECO:0007669"/>
    <property type="project" value="InterPro"/>
</dbReference>
<gene>
    <name evidence="2" type="ORF">Cni_G09023</name>
</gene>
<dbReference type="EMBL" id="CP136892">
    <property type="protein sequence ID" value="WOL00310.1"/>
    <property type="molecule type" value="Genomic_DNA"/>
</dbReference>
<dbReference type="InterPro" id="IPR002156">
    <property type="entry name" value="RNaseH_domain"/>
</dbReference>
<dbReference type="InterPro" id="IPR036397">
    <property type="entry name" value="RNaseH_sf"/>
</dbReference>
<dbReference type="InterPro" id="IPR052929">
    <property type="entry name" value="RNase_H-like_EbsB-rel"/>
</dbReference>
<evidence type="ECO:0000313" key="2">
    <source>
        <dbReference type="EMBL" id="WOL00310.1"/>
    </source>
</evidence>
<protein>
    <recommendedName>
        <fullName evidence="1">RNase H type-1 domain-containing protein</fullName>
    </recommendedName>
</protein>
<organism evidence="2 3">
    <name type="scientific">Canna indica</name>
    <name type="common">Indian-shot</name>
    <dbReference type="NCBI Taxonomy" id="4628"/>
    <lineage>
        <taxon>Eukaryota</taxon>
        <taxon>Viridiplantae</taxon>
        <taxon>Streptophyta</taxon>
        <taxon>Embryophyta</taxon>
        <taxon>Tracheophyta</taxon>
        <taxon>Spermatophyta</taxon>
        <taxon>Magnoliopsida</taxon>
        <taxon>Liliopsida</taxon>
        <taxon>Zingiberales</taxon>
        <taxon>Cannaceae</taxon>
        <taxon>Canna</taxon>
    </lineage>
</organism>
<dbReference type="AlphaFoldDB" id="A0AAQ3K1L2"/>
<dbReference type="SUPFAM" id="SSF53098">
    <property type="entry name" value="Ribonuclease H-like"/>
    <property type="match status" value="1"/>
</dbReference>
<dbReference type="Pfam" id="PF13456">
    <property type="entry name" value="RVT_3"/>
    <property type="match status" value="1"/>
</dbReference>
<feature type="domain" description="RNase H type-1" evidence="1">
    <location>
        <begin position="31"/>
        <end position="150"/>
    </location>
</feature>
<proteinExistence type="predicted"/>
<name>A0AAQ3K1L2_9LILI</name>